<evidence type="ECO:0000313" key="7">
    <source>
        <dbReference type="Proteomes" id="UP000516320"/>
    </source>
</evidence>
<dbReference type="GO" id="GO:0004048">
    <property type="term" value="F:anthranilate phosphoribosyltransferase activity"/>
    <property type="evidence" value="ECO:0007669"/>
    <property type="project" value="TreeGrafter"/>
</dbReference>
<evidence type="ECO:0000259" key="5">
    <source>
        <dbReference type="Pfam" id="PF00117"/>
    </source>
</evidence>
<dbReference type="Proteomes" id="UP000516320">
    <property type="component" value="Chromosome"/>
</dbReference>
<comment type="catalytic activity">
    <reaction evidence="4">
        <text>chorismate + L-glutamine = anthranilate + pyruvate + L-glutamate + H(+)</text>
        <dbReference type="Rhea" id="RHEA:21732"/>
        <dbReference type="ChEBI" id="CHEBI:15361"/>
        <dbReference type="ChEBI" id="CHEBI:15378"/>
        <dbReference type="ChEBI" id="CHEBI:16567"/>
        <dbReference type="ChEBI" id="CHEBI:29748"/>
        <dbReference type="ChEBI" id="CHEBI:29985"/>
        <dbReference type="ChEBI" id="CHEBI:58359"/>
        <dbReference type="EC" id="4.1.3.27"/>
    </reaction>
</comment>
<dbReference type="Gene3D" id="3.40.50.880">
    <property type="match status" value="1"/>
</dbReference>
<dbReference type="CDD" id="cd01743">
    <property type="entry name" value="GATase1_Anthranilate_Synthase"/>
    <property type="match status" value="1"/>
</dbReference>
<keyword evidence="3 6" id="KW-0456">Lyase</keyword>
<dbReference type="GO" id="GO:0000162">
    <property type="term" value="P:L-tryptophan biosynthetic process"/>
    <property type="evidence" value="ECO:0007669"/>
    <property type="project" value="TreeGrafter"/>
</dbReference>
<dbReference type="PANTHER" id="PTHR43418">
    <property type="entry name" value="MULTIFUNCTIONAL TRYPTOPHAN BIOSYNTHESIS PROTEIN-RELATED"/>
    <property type="match status" value="1"/>
</dbReference>
<evidence type="ECO:0000256" key="2">
    <source>
        <dbReference type="ARBA" id="ARBA00022962"/>
    </source>
</evidence>
<dbReference type="GO" id="GO:0002047">
    <property type="term" value="P:phenazine biosynthetic process"/>
    <property type="evidence" value="ECO:0007669"/>
    <property type="project" value="TreeGrafter"/>
</dbReference>
<name>A0A7H0SRY5_9CORY</name>
<dbReference type="InterPro" id="IPR017926">
    <property type="entry name" value="GATASE"/>
</dbReference>
<evidence type="ECO:0000256" key="3">
    <source>
        <dbReference type="ARBA" id="ARBA00023239"/>
    </source>
</evidence>
<protein>
    <recommendedName>
        <fullName evidence="1">anthranilate synthase</fullName>
        <ecNumber evidence="1">4.1.3.27</ecNumber>
    </recommendedName>
</protein>
<dbReference type="GO" id="GO:0004049">
    <property type="term" value="F:anthranilate synthase activity"/>
    <property type="evidence" value="ECO:0007669"/>
    <property type="project" value="UniProtKB-EC"/>
</dbReference>
<evidence type="ECO:0000313" key="6">
    <source>
        <dbReference type="EMBL" id="QNQ91310.1"/>
    </source>
</evidence>
<dbReference type="SUPFAM" id="SSF52317">
    <property type="entry name" value="Class I glutamine amidotransferase-like"/>
    <property type="match status" value="1"/>
</dbReference>
<dbReference type="PRINTS" id="PR00097">
    <property type="entry name" value="ANTSNTHASEII"/>
</dbReference>
<dbReference type="InterPro" id="IPR050472">
    <property type="entry name" value="Anth_synth/Amidotransfase"/>
</dbReference>
<dbReference type="EMBL" id="CP046884">
    <property type="protein sequence ID" value="QNQ91310.1"/>
    <property type="molecule type" value="Genomic_DNA"/>
</dbReference>
<dbReference type="AlphaFoldDB" id="A0A7H0SRY5"/>
<keyword evidence="2" id="KW-0315">Glutamine amidotransferase</keyword>
<organism evidence="6 7">
    <name type="scientific">Corynebacterium poyangense</name>
    <dbReference type="NCBI Taxonomy" id="2684405"/>
    <lineage>
        <taxon>Bacteria</taxon>
        <taxon>Bacillati</taxon>
        <taxon>Actinomycetota</taxon>
        <taxon>Actinomycetes</taxon>
        <taxon>Mycobacteriales</taxon>
        <taxon>Corynebacteriaceae</taxon>
        <taxon>Corynebacterium</taxon>
    </lineage>
</organism>
<dbReference type="Pfam" id="PF00117">
    <property type="entry name" value="GATase"/>
    <property type="match status" value="1"/>
</dbReference>
<dbReference type="PROSITE" id="PS51273">
    <property type="entry name" value="GATASE_TYPE_1"/>
    <property type="match status" value="1"/>
</dbReference>
<dbReference type="InterPro" id="IPR006221">
    <property type="entry name" value="TrpG/PapA_dom"/>
</dbReference>
<evidence type="ECO:0000256" key="4">
    <source>
        <dbReference type="ARBA" id="ARBA00047683"/>
    </source>
</evidence>
<proteinExistence type="predicted"/>
<dbReference type="PANTHER" id="PTHR43418:SF2">
    <property type="entry name" value="BIFUNCTIONAL PROTEIN TRPGD"/>
    <property type="match status" value="1"/>
</dbReference>
<keyword evidence="7" id="KW-1185">Reference proteome</keyword>
<evidence type="ECO:0000256" key="1">
    <source>
        <dbReference type="ARBA" id="ARBA00012266"/>
    </source>
</evidence>
<dbReference type="InterPro" id="IPR029062">
    <property type="entry name" value="Class_I_gatase-like"/>
</dbReference>
<dbReference type="PRINTS" id="PR00096">
    <property type="entry name" value="GATASE"/>
</dbReference>
<dbReference type="GO" id="GO:0005829">
    <property type="term" value="C:cytosol"/>
    <property type="evidence" value="ECO:0007669"/>
    <property type="project" value="TreeGrafter"/>
</dbReference>
<gene>
    <name evidence="6" type="ORF">GP475_12205</name>
</gene>
<accession>A0A7H0SRY5</accession>
<dbReference type="RefSeq" id="WP_187974623.1">
    <property type="nucleotide sequence ID" value="NZ_CP046884.1"/>
</dbReference>
<dbReference type="EC" id="4.1.3.27" evidence="1"/>
<reference evidence="6 7" key="1">
    <citation type="submission" date="2019-12" db="EMBL/GenBank/DDBJ databases">
        <title>Corynebacterium sp. nov., isolated from feces of the Anser Albifrons in China.</title>
        <authorList>
            <person name="Liu Q."/>
        </authorList>
    </citation>
    <scope>NUCLEOTIDE SEQUENCE [LARGE SCALE GENOMIC DNA]</scope>
    <source>
        <strain evidence="6 7">4H37-19</strain>
    </source>
</reference>
<feature type="domain" description="Glutamine amidotransferase" evidence="5">
    <location>
        <begin position="8"/>
        <end position="214"/>
    </location>
</feature>
<dbReference type="KEGG" id="cpoy:GP475_12205"/>
<sequence length="224" mass="23815">MSNARIILIDNRDSFVYNLVDAFATTGRECTVFRNNVDPSTVLEHHPDVICLSPGPGHPTEAGNLMAILDAALRASGPHNQGIPVLGICLGFQALLEHYGGHVAPCGAVHGIAENMTLTSAGSSHRIFEGLTLDRDPEHPEKPGQLVPVARYHSLGCTNPPAGLENLATIDTPHGAVSMAAETVQRQGPGHALGLQFHPESVLSPSGPLILQRSIDYLLRTHQS</sequence>